<feature type="region of interest" description="Disordered" evidence="2">
    <location>
        <begin position="973"/>
        <end position="1035"/>
    </location>
</feature>
<feature type="compositionally biased region" description="Basic and acidic residues" evidence="2">
    <location>
        <begin position="986"/>
        <end position="999"/>
    </location>
</feature>
<feature type="compositionally biased region" description="Basic and acidic residues" evidence="2">
    <location>
        <begin position="4394"/>
        <end position="4411"/>
    </location>
</feature>
<feature type="region of interest" description="Disordered" evidence="2">
    <location>
        <begin position="4394"/>
        <end position="4418"/>
    </location>
</feature>
<feature type="region of interest" description="Disordered" evidence="2">
    <location>
        <begin position="2344"/>
        <end position="2402"/>
    </location>
</feature>
<feature type="compositionally biased region" description="Polar residues" evidence="2">
    <location>
        <begin position="2426"/>
        <end position="2438"/>
    </location>
</feature>
<feature type="compositionally biased region" description="Low complexity" evidence="2">
    <location>
        <begin position="186"/>
        <end position="205"/>
    </location>
</feature>
<protein>
    <submittedName>
        <fullName evidence="3">Uncharacterized protein</fullName>
    </submittedName>
</protein>
<feature type="region of interest" description="Disordered" evidence="2">
    <location>
        <begin position="838"/>
        <end position="889"/>
    </location>
</feature>
<comment type="caution">
    <text evidence="3">The sequence shown here is derived from an EMBL/GenBank/DDBJ whole genome shotgun (WGS) entry which is preliminary data.</text>
</comment>
<name>A0A9W7FC03_9STRA</name>
<dbReference type="EMBL" id="BRXW01000137">
    <property type="protein sequence ID" value="GMI09353.1"/>
    <property type="molecule type" value="Genomic_DNA"/>
</dbReference>
<dbReference type="SUPFAM" id="SSF48452">
    <property type="entry name" value="TPR-like"/>
    <property type="match status" value="1"/>
</dbReference>
<reference evidence="4" key="1">
    <citation type="journal article" date="2023" name="Commun. Biol.">
        <title>Genome analysis of Parmales, the sister group of diatoms, reveals the evolutionary specialization of diatoms from phago-mixotrophs to photoautotrophs.</title>
        <authorList>
            <person name="Ban H."/>
            <person name="Sato S."/>
            <person name="Yoshikawa S."/>
            <person name="Yamada K."/>
            <person name="Nakamura Y."/>
            <person name="Ichinomiya M."/>
            <person name="Sato N."/>
            <person name="Blanc-Mathieu R."/>
            <person name="Endo H."/>
            <person name="Kuwata A."/>
            <person name="Ogata H."/>
        </authorList>
    </citation>
    <scope>NUCLEOTIDE SEQUENCE [LARGE SCALE GENOMIC DNA]</scope>
    <source>
        <strain evidence="4">NIES 3700</strain>
    </source>
</reference>
<dbReference type="SMART" id="SM00028">
    <property type="entry name" value="TPR"/>
    <property type="match status" value="4"/>
</dbReference>
<feature type="compositionally biased region" description="Basic and acidic residues" evidence="2">
    <location>
        <begin position="838"/>
        <end position="848"/>
    </location>
</feature>
<feature type="region of interest" description="Disordered" evidence="2">
    <location>
        <begin position="908"/>
        <end position="935"/>
    </location>
</feature>
<dbReference type="InterPro" id="IPR011990">
    <property type="entry name" value="TPR-like_helical_dom_sf"/>
</dbReference>
<feature type="compositionally biased region" description="Polar residues" evidence="2">
    <location>
        <begin position="879"/>
        <end position="888"/>
    </location>
</feature>
<feature type="compositionally biased region" description="Basic and acidic residues" evidence="2">
    <location>
        <begin position="2374"/>
        <end position="2402"/>
    </location>
</feature>
<keyword evidence="4" id="KW-1185">Reference proteome</keyword>
<gene>
    <name evidence="3" type="ORF">TrLO_g6806</name>
</gene>
<feature type="region of interest" description="Disordered" evidence="2">
    <location>
        <begin position="120"/>
        <end position="208"/>
    </location>
</feature>
<dbReference type="PANTHER" id="PTHR37031:SF2">
    <property type="entry name" value="PHOD-LIKE PHOSPHATASE METALLOPHOSPHATASE DOMAIN-CONTAINING PROTEIN"/>
    <property type="match status" value="1"/>
</dbReference>
<feature type="region of interest" description="Disordered" evidence="2">
    <location>
        <begin position="2850"/>
        <end position="2906"/>
    </location>
</feature>
<feature type="region of interest" description="Disordered" evidence="2">
    <location>
        <begin position="751"/>
        <end position="771"/>
    </location>
</feature>
<feature type="coiled-coil region" evidence="1">
    <location>
        <begin position="3720"/>
        <end position="3748"/>
    </location>
</feature>
<feature type="compositionally biased region" description="Low complexity" evidence="2">
    <location>
        <begin position="849"/>
        <end position="858"/>
    </location>
</feature>
<dbReference type="OrthoDB" id="2419400at2759"/>
<accession>A0A9W7FC03</accession>
<feature type="compositionally biased region" description="Pro residues" evidence="2">
    <location>
        <begin position="147"/>
        <end position="160"/>
    </location>
</feature>
<keyword evidence="1" id="KW-0175">Coiled coil</keyword>
<feature type="region of interest" description="Disordered" evidence="2">
    <location>
        <begin position="3981"/>
        <end position="4011"/>
    </location>
</feature>
<organism evidence="3 4">
    <name type="scientific">Triparma laevis f. longispina</name>
    <dbReference type="NCBI Taxonomy" id="1714387"/>
    <lineage>
        <taxon>Eukaryota</taxon>
        <taxon>Sar</taxon>
        <taxon>Stramenopiles</taxon>
        <taxon>Ochrophyta</taxon>
        <taxon>Bolidophyceae</taxon>
        <taxon>Parmales</taxon>
        <taxon>Triparmaceae</taxon>
        <taxon>Triparma</taxon>
    </lineage>
</organism>
<dbReference type="PANTHER" id="PTHR37031">
    <property type="entry name" value="METALLOPHOSPHATASE BINDING DOMAIN PROTEIN"/>
    <property type="match status" value="1"/>
</dbReference>
<feature type="region of interest" description="Disordered" evidence="2">
    <location>
        <begin position="2426"/>
        <end position="2468"/>
    </location>
</feature>
<dbReference type="Gene3D" id="1.25.40.10">
    <property type="entry name" value="Tetratricopeptide repeat domain"/>
    <property type="match status" value="1"/>
</dbReference>
<evidence type="ECO:0000256" key="2">
    <source>
        <dbReference type="SAM" id="MobiDB-lite"/>
    </source>
</evidence>
<feature type="compositionally biased region" description="Polar residues" evidence="2">
    <location>
        <begin position="758"/>
        <end position="771"/>
    </location>
</feature>
<feature type="compositionally biased region" description="Polar residues" evidence="2">
    <location>
        <begin position="164"/>
        <end position="185"/>
    </location>
</feature>
<evidence type="ECO:0000313" key="3">
    <source>
        <dbReference type="EMBL" id="GMI09353.1"/>
    </source>
</evidence>
<evidence type="ECO:0000256" key="1">
    <source>
        <dbReference type="SAM" id="Coils"/>
    </source>
</evidence>
<sequence length="4476" mass="499544">MPTFTYTKLHHASDSPYTLSDGVQGEKPDLKSCLDIVFSLNKQWDVTRVRQSLQNYRIVGNSALSAHNFGLTFSRFCDIFQVPLYDPILGKYISEPGYRALLGGQAIEFVEEYFRNKKKVESDDEEDSLSDIKESKVDSPGSNNNPQSPPTSPARPPVPPKSKVINNPSNYKHSNRPSVCQSATFSLSSPPQHSKISSSHSVTSQASIEAHPHPSKNFYISALKTASQLFALFAKSSPISGQLSVGVEVGRRCDVFEIFSLLCVVCRGSIFEKSSLLFSVFDLNRSSDLSEDEFSLLISSTNTALSKLRMSDYLMQDEIQYHCDRAFTDKGGRTRRCFTEGDFRKWIKGGFGGDENLANKVLFPLSLLKRLQNIIQLISQKSKSIQNIFKNEGYNIRSDPILERRYNQNGKVILFKVGMSTSYNTVILIEVDKTIKSLVKVYKENSRISERCVFRTSIVLVGNITSVFRLSSDVLEPGSGYRVIFSGISKGSNSVYFKTEASPLREKDQTQIISIYEESKDDNEYEDMVEGLVKESDLVIKLNDCPFEAKEVLEECLEVLEEELNGLEFEGEGESEWTEEILDSLDVKYAEKIRQIYRKYNNKRPTLTPTLTFGNPSVWLGLDELKVFRTWPKASSFIKGILEIVRREYFDCLWGEDNILAALGETLEDEDHLLTLKEEDELGQPSGVIDLGSSRVLCLASATTEKIIEDHELMEYDVDEKGRKKSRYDSFDGKIAFDSRQWRKIRSALKQPDYEGSSAGSMASENDQESNHSNVVLVTTFPLLYNAEVSEIEDSFIESGGGLSTIVSGGSEEDTGSVQFSLASLLMESADLDDLEKMEEQKQKDIQEQKQQQQQQQDEPPKTSPGRRRNVRRLDEVPSSPTSQSTFTGFGLSNLRALDKAKEALDEFGSSTNSIKNDDESSLASSSNKNDDESTVMSRMVRYPQINAIPIPVPNGFVLAAFENEGYAVGFGRDDPPWIGGEDVNDDGKPKSEEKKSTEDEKEENNDEDKQTVEMTGSPDAKETSSPTDSPEKMSIIVDGKEIGKVRESVVTGSALAELLFEEAEENREKETTEEEGSFANLLFANAEATPPATALQDSATPLPDSMTTIWRDKRPSLFLQLAKSQFKSGETENAIRTLHKGIEVSAESVDSGIVRSWGYVTLMANLTDTIQRGSEELKFMIDTPVDDVIDSFFPEEDFNSNNDGGDSDSDPEPPSFFDLLTSKTALSGGYKAFPLPSHIRARPKWKQLKTAGISYAFQNGLEDLYEDPNDVTQIQRLGTLAFYLAQCLGVLTAKLYRFSSILLQKAYDEQKFLQPDTDTRNMLHKLARAHFKAWEAQGITGEKEHLKMSATAFDLIMTGAGEKSPLPIHYLHYAETLTALGKKTQAVQSLMQLVDKFPDDPTRPKAELKLGTLLHRLFQFEEAAKHFNLAAKFLDTRKDGKILSGLISSTIAKLLGGMNITSWSLAVIPAQSSERVDEARSMLAEAFSKILAGSSSASLTGVVGRKWDYTKGQNQEDQRQKYMKDARAMMTLAQLLSLSGDNVMASHIFELASELDLTHLAGLQMLQSVFDEAVFTTLDKAATKVQEKMEKEQRQEEDRQDVMKKSILKNGVMLNDDDLALLFAMISKFLREGMGSRSVTIICKDDSQANSGMVTEIFDSKKSDIPASSFAEDDPEDQTIKFQQITIGKCGTFKLWDDDKTNVKRPKKISGTCGSDGRFKFKHKIESNCQSFAQVKEVVGEESDVFMGPDGDRVVDPNRDVSVMPNSFTTSLITGVKISSPPKLTLGPIIGKTTSTSAIILLEVDNPGCETTITLNCILTGHTVTLPPKFIPGNKAFTFLATGLFPNSSYTIRIQGPTTNTPPDGISGSLATMPTNPCALSFAVVNTNRVTSKEPGAENSEAASLVPNLWDVMLKDLSERDLSPTSPDFVLHMGAQVDVRTAYDTSRLLLDRWRKANPATKKPPREVLVKVKEIFRDAYRVSWGRVPNVRKVFANTPSIMITGISDVVGTLIRQSQLEFEPEIAALALQVAREYQVKLWDLDAEEGAEDEVDDIDILTSTKKDNFVSPLGHFHRFGRVGILCIDALTSNLFTTGRNIALPLITAGQMQWLTRVIGESEDEENAHRDRTFEHETELAAEEMKDRRRRYDDSDLKHFTTVDEKYTEKLLPKMHSLVVCCEQPIVWHRYEDAKKFVSDPRRVGNGSAKVIKNSFSYHIEDCGRLLSLLFAWKQKYPGRDVLILCSSAGTGVFNSEITDTTTNLKIRQWAVPGVTSAPPFPFDAQLTGTVGRRFTYQHTPTIPPPHNSGLYERMKTLRSEHRFEVATMELEHRLAMIKREERQEAIARGETFNEGDGDGEAGEKSKWDDDDENGEGTESRSKTPQEKRKERDEEEERVREEQREKELQIAAQALVGGGDMFQAMEMISSSRPNTAGTSSRPGTGAKKFGSRPGTTSSRAKTPQEKKRDAMWGPGLTEEKIWGVIRESEEYKRRRDMGYLVVSTSADTEQPTFFQKFVTPLIPNVEATVGPVIGEVTSTSAKILLETNGAVKARCFVQKLHDTSFFDYEELGDLAAYQLEMEMCKLKIGMQNDYKDESDPIIIQDNAKQIERLEKKIKGLSEKLDRVKTEVRTLVCEPNTPVVFDFDDVLEPNTKYWVKFEPFSDLTGSFTTLPERASVLSLSLVHGTGHFDGLLHASTPLGYETWRTLLCDSEGGGGSKFSRVKLGAKAATSYYKFGQSYNPILGDNEILPVFSDDSNVDFALDNNREVTPRMTHGWYGGASGVGQGGERGLAPGGNAMVILDKDMSEPRRSHDIMVQIGHCGVGELFGKLNGGKFFQCLKVAVGLESNTIGAKKKGGAAGKSRSSKVRPTLRNMASEKKKSSDSMKAGGETSIKEGDEGGDEGSEAGSGFGDFLKMRVKTLKDDAFLGFSDDEGGEDGGVVVTESALKLMDRDDGAVKKRAKGEDYVYVRPKLGEHVEGSGGTLGNTTKRDDSSCEVAVPDSAIWPPEEGGEGGGNKVDRVYSAEVDEEGMTAVQRMAEEECLDMLKNAYRAFLTLPLAENVYKNVARISLFTPDDLHKGLEDGLKLTGLNYTRIGDQEVGDDLHPLAAKRLRELSIKAWKMYCGALRIEPIRERTFGDEEEMVEGAEVSLRETMKRKKQMEEDKKKPPHQARYLNLGNTSLMAVDVRSRRCVSEGGLWGPAQEGLSEMELLSGEQWRYLRKLFNSEQVKRSTALVVVMESLLVSEDIYHGVGGEGAGKGVSFEDIEKKSEKDGVQMSKKAIEAERVKLMKEKRVGMPVSSFYSNSDVTVQWAYHEDEQNKMLDMLFEWLDGSGIVSSNWGVGGQRSLVVVCGGGRSGVETVVTDVSTGRSFKQICVGTIGDFCRPFDLEKKGFIVGSNDKYKFEHFPVADGVTDDGIGGKHSAVKDRRRLVRGWSYGELEVLTEPYDSVIRSKIVCRYGGRGDSGRDSVVGRELKRHHDHVDERLEEALARVKENGSGNYIARKLVGPVLGKVDVVGGGKREMNTKTGGEPGGVEGKSVEARVLLELDAPALVTLVATNCLTGESSVSVKRCYGRIPCIFVLEGMTQGRRYLCEWYGFEKADCEDSKFVIHTPLDDASDFVALVVSGDKPDAGLGRDEEPIWGVLADRVEDPWHGTEVLLHAGGQSGSKKDEAFMECLNFVKRVEARKERAALDWLAKKRMELGGKRRKKLEDEGEEEELFKSEKAEMKEAMKEAVSEEEDEAVDSEVRERFKVELRADWNQPSKARTMKCVSNVMMRGGSDICSNFSRHVGGCMDTVAGRRVARLAEEVNVEYMRQLDGAEGGGGAEKHQGFCTYWRGGMVGCLFIDARECLGKDAEVTMGGELENPLKGMDHPLIGEEQWAFVRSVLAKPDLVNLMVVCEVPFVWEGKEEARQLGMNDSIEGDGNYIQDHWAYRSRQLTHLLQAVFDWRAEKKGRAVQLVCGSGSGNDCGFMTRVTQKVMKGKGGKGGGEGEEEKEERRKREEEEENDPPVKDIMQVTVPPVTGKARKFKAGKMAGLLGQFSYVHSPLREEVRGYAVIEGTMETGDLGNPEDMIASIDARLVSLVNADMNYRTEEDIQYDTRTPEDFDGTLKESGDVYKIEERVGHPKGLYNTVPKWWYDWSKGFPSSMFEDEVYFRARTNEELVEARNYVERDGLFNAVCERAFVEFHLDDAGRPANLRTMNVGKTDTLLRQLELAVRAVWDGGYDDTPYRSTISYLKDEFVFHWLMRKCAPQAGDGLKTLVGFVKFVKRMFIEAGVMRMAVLCQHHKQWLDRTRAEREGAARKAEIARMQQEKAAFMAWLKAEEAKLHKLKLDNQLDEYQLKTVEKKAKEREWAKKEEENNLRIAELDAEMMSKVKANEEQVAEELKAKAEREAEEAKAEQDEMNRLAEEDEEEYDKRLDAMRIKQAENIEKEKEGAQVGRRRLCGERKVQRRNEKMLVELPTRRPKRKVVLG</sequence>
<proteinExistence type="predicted"/>
<dbReference type="InterPro" id="IPR019734">
    <property type="entry name" value="TPR_rpt"/>
</dbReference>
<feature type="coiled-coil region" evidence="1">
    <location>
        <begin position="2599"/>
        <end position="2633"/>
    </location>
</feature>
<evidence type="ECO:0000313" key="4">
    <source>
        <dbReference type="Proteomes" id="UP001165122"/>
    </source>
</evidence>
<dbReference type="Proteomes" id="UP001165122">
    <property type="component" value="Unassembled WGS sequence"/>
</dbReference>